<gene>
    <name evidence="1" type="ORF">NPIL_456601</name>
</gene>
<sequence length="118" mass="13400">MSNGGRTKNNRFDPYAVQLDEISGRLMRNPDRTLKNLDKRNVLHFDDYLKGSLCLGFGATKCLADTPAKWFSSNLFSKGEALSSKKPTSSLSLYLPIRLQRKDLQTSPSAKDIFQDRW</sequence>
<accession>A0A8X6SZR6</accession>
<dbReference type="Proteomes" id="UP000887013">
    <property type="component" value="Unassembled WGS sequence"/>
</dbReference>
<evidence type="ECO:0000313" key="2">
    <source>
        <dbReference type="Proteomes" id="UP000887013"/>
    </source>
</evidence>
<proteinExistence type="predicted"/>
<protein>
    <submittedName>
        <fullName evidence="1">Uncharacterized protein</fullName>
    </submittedName>
</protein>
<dbReference type="AlphaFoldDB" id="A0A8X6SZR6"/>
<keyword evidence="2" id="KW-1185">Reference proteome</keyword>
<evidence type="ECO:0000313" key="1">
    <source>
        <dbReference type="EMBL" id="GFS68888.1"/>
    </source>
</evidence>
<name>A0A8X6SZR6_NEPPI</name>
<organism evidence="1 2">
    <name type="scientific">Nephila pilipes</name>
    <name type="common">Giant wood spider</name>
    <name type="synonym">Nephila maculata</name>
    <dbReference type="NCBI Taxonomy" id="299642"/>
    <lineage>
        <taxon>Eukaryota</taxon>
        <taxon>Metazoa</taxon>
        <taxon>Ecdysozoa</taxon>
        <taxon>Arthropoda</taxon>
        <taxon>Chelicerata</taxon>
        <taxon>Arachnida</taxon>
        <taxon>Araneae</taxon>
        <taxon>Araneomorphae</taxon>
        <taxon>Entelegynae</taxon>
        <taxon>Araneoidea</taxon>
        <taxon>Nephilidae</taxon>
        <taxon>Nephila</taxon>
    </lineage>
</organism>
<reference evidence="1" key="1">
    <citation type="submission" date="2020-08" db="EMBL/GenBank/DDBJ databases">
        <title>Multicomponent nature underlies the extraordinary mechanical properties of spider dragline silk.</title>
        <authorList>
            <person name="Kono N."/>
            <person name="Nakamura H."/>
            <person name="Mori M."/>
            <person name="Yoshida Y."/>
            <person name="Ohtoshi R."/>
            <person name="Malay A.D."/>
            <person name="Moran D.A.P."/>
            <person name="Tomita M."/>
            <person name="Numata K."/>
            <person name="Arakawa K."/>
        </authorList>
    </citation>
    <scope>NUCLEOTIDE SEQUENCE</scope>
</reference>
<dbReference type="EMBL" id="BMAW01000426">
    <property type="protein sequence ID" value="GFS68888.1"/>
    <property type="molecule type" value="Genomic_DNA"/>
</dbReference>
<comment type="caution">
    <text evidence="1">The sequence shown here is derived from an EMBL/GenBank/DDBJ whole genome shotgun (WGS) entry which is preliminary data.</text>
</comment>